<accession>A0A3E1NRN5</accession>
<dbReference type="InterPro" id="IPR029070">
    <property type="entry name" value="Chitinase_insertion_sf"/>
</dbReference>
<feature type="transmembrane region" description="Helical" evidence="4">
    <location>
        <begin position="915"/>
        <end position="932"/>
    </location>
</feature>
<feature type="transmembrane region" description="Helical" evidence="4">
    <location>
        <begin position="1052"/>
        <end position="1073"/>
    </location>
</feature>
<evidence type="ECO:0000256" key="4">
    <source>
        <dbReference type="SAM" id="Phobius"/>
    </source>
</evidence>
<name>A0A3E1NRN5_9BACT</name>
<dbReference type="PANTHER" id="PTHR43630">
    <property type="entry name" value="POLY-BETA-1,6-N-ACETYL-D-GLUCOSAMINE SYNTHASE"/>
    <property type="match status" value="1"/>
</dbReference>
<dbReference type="Gene3D" id="3.20.20.80">
    <property type="entry name" value="Glycosidases"/>
    <property type="match status" value="1"/>
</dbReference>
<dbReference type="GO" id="GO:0008061">
    <property type="term" value="F:chitin binding"/>
    <property type="evidence" value="ECO:0007669"/>
    <property type="project" value="InterPro"/>
</dbReference>
<keyword evidence="3 7" id="KW-0808">Transferase</keyword>
<dbReference type="InterPro" id="IPR011330">
    <property type="entry name" value="Glyco_hydro/deAcase_b/a-brl"/>
</dbReference>
<dbReference type="SUPFAM" id="SSF53448">
    <property type="entry name" value="Nucleotide-diphospho-sugar transferases"/>
    <property type="match status" value="1"/>
</dbReference>
<dbReference type="InterPro" id="IPR001173">
    <property type="entry name" value="Glyco_trans_2-like"/>
</dbReference>
<dbReference type="InterPro" id="IPR011583">
    <property type="entry name" value="Chitinase_II/V-like_cat"/>
</dbReference>
<dbReference type="Pfam" id="PF00704">
    <property type="entry name" value="Glyco_hydro_18"/>
    <property type="match status" value="1"/>
</dbReference>
<dbReference type="GO" id="GO:0005975">
    <property type="term" value="P:carbohydrate metabolic process"/>
    <property type="evidence" value="ECO:0007669"/>
    <property type="project" value="InterPro"/>
</dbReference>
<proteinExistence type="inferred from homology"/>
<dbReference type="Gene3D" id="3.10.50.10">
    <property type="match status" value="1"/>
</dbReference>
<protein>
    <submittedName>
        <fullName evidence="7">Glycosyltransferase</fullName>
    </submittedName>
</protein>
<dbReference type="InterPro" id="IPR017853">
    <property type="entry name" value="GH"/>
</dbReference>
<dbReference type="PROSITE" id="PS51677">
    <property type="entry name" value="NODB"/>
    <property type="match status" value="1"/>
</dbReference>
<dbReference type="GO" id="GO:0016810">
    <property type="term" value="F:hydrolase activity, acting on carbon-nitrogen (but not peptide) bonds"/>
    <property type="evidence" value="ECO:0007669"/>
    <property type="project" value="InterPro"/>
</dbReference>
<dbReference type="Pfam" id="PF01522">
    <property type="entry name" value="Polysacc_deac_1"/>
    <property type="match status" value="1"/>
</dbReference>
<dbReference type="CDD" id="cd06423">
    <property type="entry name" value="CESA_like"/>
    <property type="match status" value="1"/>
</dbReference>
<keyword evidence="8" id="KW-1185">Reference proteome</keyword>
<dbReference type="InterPro" id="IPR002509">
    <property type="entry name" value="NODB_dom"/>
</dbReference>
<dbReference type="RefSeq" id="WP_116846259.1">
    <property type="nucleotide sequence ID" value="NZ_QTJU01000001.1"/>
</dbReference>
<evidence type="ECO:0000313" key="7">
    <source>
        <dbReference type="EMBL" id="RFM30504.1"/>
    </source>
</evidence>
<evidence type="ECO:0000313" key="8">
    <source>
        <dbReference type="Proteomes" id="UP000261284"/>
    </source>
</evidence>
<dbReference type="InterPro" id="IPR029044">
    <property type="entry name" value="Nucleotide-diphossugar_trans"/>
</dbReference>
<feature type="domain" description="GH18" evidence="6">
    <location>
        <begin position="117"/>
        <end position="430"/>
    </location>
</feature>
<dbReference type="EMBL" id="QTJU01000001">
    <property type="protein sequence ID" value="RFM30504.1"/>
    <property type="molecule type" value="Genomic_DNA"/>
</dbReference>
<dbReference type="Proteomes" id="UP000261284">
    <property type="component" value="Unassembled WGS sequence"/>
</dbReference>
<feature type="transmembrane region" description="Helical" evidence="4">
    <location>
        <begin position="1024"/>
        <end position="1045"/>
    </location>
</feature>
<dbReference type="GO" id="GO:0016757">
    <property type="term" value="F:glycosyltransferase activity"/>
    <property type="evidence" value="ECO:0007669"/>
    <property type="project" value="UniProtKB-KW"/>
</dbReference>
<evidence type="ECO:0000259" key="5">
    <source>
        <dbReference type="PROSITE" id="PS51677"/>
    </source>
</evidence>
<comment type="caution">
    <text evidence="7">The sequence shown here is derived from an EMBL/GenBank/DDBJ whole genome shotgun (WGS) entry which is preliminary data.</text>
</comment>
<feature type="transmembrane region" description="Helical" evidence="4">
    <location>
        <begin position="25"/>
        <end position="45"/>
    </location>
</feature>
<keyword evidence="2" id="KW-0328">Glycosyltransferase</keyword>
<dbReference type="OrthoDB" id="9766299at2"/>
<feature type="domain" description="NodB homology" evidence="5">
    <location>
        <begin position="495"/>
        <end position="687"/>
    </location>
</feature>
<dbReference type="AlphaFoldDB" id="A0A3E1NRN5"/>
<evidence type="ECO:0000259" key="6">
    <source>
        <dbReference type="PROSITE" id="PS51910"/>
    </source>
</evidence>
<gene>
    <name evidence="7" type="ORF">DXN05_05985</name>
</gene>
<feature type="transmembrane region" description="Helical" evidence="4">
    <location>
        <begin position="1085"/>
        <end position="1103"/>
    </location>
</feature>
<keyword evidence="4" id="KW-0812">Transmembrane</keyword>
<reference evidence="7 8" key="1">
    <citation type="submission" date="2018-08" db="EMBL/GenBank/DDBJ databases">
        <title>Chitinophagaceae sp. K23C18032701, a novel bacterium isolated from forest soil.</title>
        <authorList>
            <person name="Wang C."/>
        </authorList>
    </citation>
    <scope>NUCLEOTIDE SEQUENCE [LARGE SCALE GENOMIC DNA]</scope>
    <source>
        <strain evidence="7 8">K23C18032701</strain>
    </source>
</reference>
<dbReference type="SUPFAM" id="SSF51445">
    <property type="entry name" value="(Trans)glycosidases"/>
    <property type="match status" value="1"/>
</dbReference>
<dbReference type="CDD" id="cd10962">
    <property type="entry name" value="CE4_GT2-like"/>
    <property type="match status" value="1"/>
</dbReference>
<dbReference type="Pfam" id="PF00535">
    <property type="entry name" value="Glycos_transf_2"/>
    <property type="match status" value="1"/>
</dbReference>
<feature type="transmembrane region" description="Helical" evidence="4">
    <location>
        <begin position="732"/>
        <end position="754"/>
    </location>
</feature>
<evidence type="ECO:0000256" key="2">
    <source>
        <dbReference type="ARBA" id="ARBA00022676"/>
    </source>
</evidence>
<dbReference type="SUPFAM" id="SSF88713">
    <property type="entry name" value="Glycoside hydrolase/deacetylase"/>
    <property type="match status" value="1"/>
</dbReference>
<dbReference type="InterPro" id="IPR001223">
    <property type="entry name" value="Glyco_hydro18_cat"/>
</dbReference>
<dbReference type="PROSITE" id="PS51910">
    <property type="entry name" value="GH18_2"/>
    <property type="match status" value="1"/>
</dbReference>
<dbReference type="Gene3D" id="3.90.550.10">
    <property type="entry name" value="Spore Coat Polysaccharide Biosynthesis Protein SpsA, Chain A"/>
    <property type="match status" value="1"/>
</dbReference>
<dbReference type="PANTHER" id="PTHR43630:SF1">
    <property type="entry name" value="POLY-BETA-1,6-N-ACETYL-D-GLUCOSAMINE SYNTHASE"/>
    <property type="match status" value="1"/>
</dbReference>
<keyword evidence="4" id="KW-0472">Membrane</keyword>
<evidence type="ECO:0000256" key="3">
    <source>
        <dbReference type="ARBA" id="ARBA00022679"/>
    </source>
</evidence>
<dbReference type="Gene3D" id="3.20.20.370">
    <property type="entry name" value="Glycoside hydrolase/deacetylase"/>
    <property type="match status" value="1"/>
</dbReference>
<sequence>MSTIQTPAKQIFQTATPTRWQRFKWVGRILLFLLLLAGVVVYFAIRNVYTPSLPKLGAAMKSALQDDKPIFATSPLSKKYKGFRSAINAKWAAGKGQGQKNKTLNLSNSSLFSDSLGIRAAFYVDWDLQSLISLRKNVSKLNLVIPEWLFIDPKADTVYTNIDTRALDVIQKAGVKIMPMLSNYAKGKWQGEAVHRILHDPAKKERLIQSLLHIFKQYDFAGLNVDFEDLKEDQNEYLTTFLKELYERLHSNGYLVTQNVAAFNEDYDYEALSNYNDYLFLMAYDEHSDDTGPGPISSQKWIEAAVDQVAKKVPSKKIVLNIAGYGYDWSKDTVQTVSFQEALTLARDNDATIDFDNNTYNAKFSYTDDNNVAHQVHFADAATNFNTIRFATEYGLAGTAMWRLGNEDSRLWDFYDLPMTKAALTSFNYEDFSSILGTNDVDYIGEGEVLDVQSTPANGHISIQLDSTEYLIAEEHYDSLPSNYVVKKWGAPKDKKMVLTFDDGPDPVYTKQILDTLAKYKVPAAFFIVGIQAENYIPLVKRIYNEGYEIGNHTFTHPNIANISKKRALLEMDATRLLIECIIGRSTILFRAPFNADSEPEKAEEIIPVALSRSRNYLTIGESIDPEDWQASIDPTYNADTIFNRIVREQNRGNIILLHDAGGPREATIKALPRIIKYFQSQGYRFTTIADLLGKSKEELMPPIPKDSGYGFIQMNMILAQGGYYLGHILEILFLSFLTISMIRLAIIGVLAVLQKRKEKKLAHLSGLPGNPLVSIIVPAFNEEVNAVSSMQNLLACDYPNFEIIFVNDGSSDRTYEVVYEAFKDHPLVRVFTKPNGGKASALNYGIAQSSADYVVCIDADTKLRPDAVRMLVRSFVNEKIGAVAGTVKVGNERNLLTRWQSIEYITSQNFDRKAFAYVNAITVVPGAIGAFRKEAIEAAGGFTTDTLAEDCDITIRILRCGYIVANESKALAFTEAPETLKQFFKQRFRWSFGVMQTFWKNNDAVFNHKYTSLGWLALPDILLFKYIIPLFTPLADIIMILGLMTDNRGKIFTYYLVFMIVDAAIALLAFGLEKEKPAKLVWMIPQRLVYRWLMIVVLFRSFKRAIKGELQHWGVLKRTGNVKEIPAHVS</sequence>
<organism evidence="7 8">
    <name type="scientific">Deminuibacter soli</name>
    <dbReference type="NCBI Taxonomy" id="2291815"/>
    <lineage>
        <taxon>Bacteria</taxon>
        <taxon>Pseudomonadati</taxon>
        <taxon>Bacteroidota</taxon>
        <taxon>Chitinophagia</taxon>
        <taxon>Chitinophagales</taxon>
        <taxon>Chitinophagaceae</taxon>
        <taxon>Deminuibacter</taxon>
    </lineage>
</organism>
<comment type="similarity">
    <text evidence="1">Belongs to the glycosyltransferase 2 family.</text>
</comment>
<evidence type="ECO:0000256" key="1">
    <source>
        <dbReference type="ARBA" id="ARBA00006739"/>
    </source>
</evidence>
<dbReference type="SMART" id="SM00636">
    <property type="entry name" value="Glyco_18"/>
    <property type="match status" value="1"/>
</dbReference>
<keyword evidence="4" id="KW-1133">Transmembrane helix</keyword>